<sequence>MFTGLIEEVGRLVSSRPRTGMTLLEIEAPGMAPHLRFGQSVAVSGACLTVVEEGKTRFFVEMMAETVQRTRLGALRPGARLNLERALSLQARLDGHIVQGHVDSVGTVRRVDRAGLFSARLWVDLEERPLVEVIPKGSVAVDGVSLTVIDVDTGGFSVGLIPTTQKETTLADLAEGHKVNIETDVLAKYVRRMLGVRSGAEESQAPVPLTEEALRELGWLS</sequence>
<dbReference type="GO" id="GO:0009231">
    <property type="term" value="P:riboflavin biosynthetic process"/>
    <property type="evidence" value="ECO:0007669"/>
    <property type="project" value="TreeGrafter"/>
</dbReference>
<dbReference type="GO" id="GO:0004746">
    <property type="term" value="F:riboflavin synthase activity"/>
    <property type="evidence" value="ECO:0007669"/>
    <property type="project" value="UniProtKB-UniRule"/>
</dbReference>
<reference evidence="6" key="1">
    <citation type="submission" date="2021-04" db="EMBL/GenBank/DDBJ databases">
        <title>A novel Synergistetes isolate from a pyrite-forming mixed culture.</title>
        <authorList>
            <person name="Bunk B."/>
            <person name="Sproer C."/>
            <person name="Spring S."/>
            <person name="Pester M."/>
        </authorList>
    </citation>
    <scope>NUCLEOTIDE SEQUENCE [LARGE SCALE GENOMIC DNA]</scope>
    <source>
        <strain evidence="6">J.5.4.2-T.3.5.2</strain>
    </source>
</reference>
<dbReference type="KEGG" id="aram:KAR29_07325"/>
<dbReference type="InterPro" id="IPR001783">
    <property type="entry name" value="Lumazine-bd"/>
</dbReference>
<name>A0A9Q7A4G3_9BACT</name>
<protein>
    <recommendedName>
        <fullName evidence="2">Riboflavin synthase</fullName>
        <ecNumber evidence="2">2.5.1.9</ecNumber>
    </recommendedName>
</protein>
<dbReference type="InterPro" id="IPR023366">
    <property type="entry name" value="ATP_synth_asu-like_sf"/>
</dbReference>
<dbReference type="EMBL" id="CP072943">
    <property type="protein sequence ID" value="QTX31216.1"/>
    <property type="molecule type" value="Genomic_DNA"/>
</dbReference>
<dbReference type="InterPro" id="IPR017938">
    <property type="entry name" value="Riboflavin_synthase-like_b-brl"/>
</dbReference>
<accession>A0A9Q7A4G3</accession>
<evidence type="ECO:0000256" key="3">
    <source>
        <dbReference type="PROSITE-ProRule" id="PRU00524"/>
    </source>
</evidence>
<evidence type="ECO:0000313" key="6">
    <source>
        <dbReference type="Proteomes" id="UP000671879"/>
    </source>
</evidence>
<keyword evidence="6" id="KW-1185">Reference proteome</keyword>
<dbReference type="Proteomes" id="UP000671879">
    <property type="component" value="Chromosome"/>
</dbReference>
<organism evidence="5 6">
    <name type="scientific">Aminithiophilus ramosus</name>
    <dbReference type="NCBI Taxonomy" id="3029084"/>
    <lineage>
        <taxon>Bacteria</taxon>
        <taxon>Thermotogati</taxon>
        <taxon>Synergistota</taxon>
        <taxon>Synergistia</taxon>
        <taxon>Synergistales</taxon>
        <taxon>Aminithiophilaceae</taxon>
        <taxon>Aminithiophilus</taxon>
    </lineage>
</organism>
<gene>
    <name evidence="5" type="ORF">KAR29_07325</name>
</gene>
<dbReference type="EC" id="2.5.1.9" evidence="2"/>
<dbReference type="Pfam" id="PF00677">
    <property type="entry name" value="Lum_binding"/>
    <property type="match status" value="2"/>
</dbReference>
<dbReference type="InterPro" id="IPR026017">
    <property type="entry name" value="Lumazine-bd_dom"/>
</dbReference>
<keyword evidence="1" id="KW-0677">Repeat</keyword>
<evidence type="ECO:0000256" key="1">
    <source>
        <dbReference type="ARBA" id="ARBA00022737"/>
    </source>
</evidence>
<feature type="repeat" description="Lumazine-binding" evidence="3">
    <location>
        <begin position="97"/>
        <end position="194"/>
    </location>
</feature>
<feature type="domain" description="Lumazine-binding" evidence="4">
    <location>
        <begin position="1"/>
        <end position="96"/>
    </location>
</feature>
<dbReference type="PROSITE" id="PS51177">
    <property type="entry name" value="LUMAZINE_BIND"/>
    <property type="match status" value="2"/>
</dbReference>
<dbReference type="Gene3D" id="2.40.30.20">
    <property type="match status" value="2"/>
</dbReference>
<dbReference type="NCBIfam" id="NF006767">
    <property type="entry name" value="PRK09289.1"/>
    <property type="match status" value="1"/>
</dbReference>
<dbReference type="PIRSF" id="PIRSF000498">
    <property type="entry name" value="Riboflavin_syn_A"/>
    <property type="match status" value="1"/>
</dbReference>
<proteinExistence type="predicted"/>
<dbReference type="PANTHER" id="PTHR21098">
    <property type="entry name" value="RIBOFLAVIN SYNTHASE ALPHA CHAIN"/>
    <property type="match status" value="1"/>
</dbReference>
<dbReference type="NCBIfam" id="TIGR00187">
    <property type="entry name" value="ribE"/>
    <property type="match status" value="1"/>
</dbReference>
<feature type="repeat" description="Lumazine-binding" evidence="3">
    <location>
        <begin position="1"/>
        <end position="96"/>
    </location>
</feature>
<dbReference type="CDD" id="cd00402">
    <property type="entry name" value="Riboflavin_synthase_like"/>
    <property type="match status" value="1"/>
</dbReference>
<dbReference type="PANTHER" id="PTHR21098:SF0">
    <property type="entry name" value="RIBOFLAVIN SYNTHASE"/>
    <property type="match status" value="1"/>
</dbReference>
<dbReference type="AlphaFoldDB" id="A0A9Q7A4G3"/>
<evidence type="ECO:0000259" key="4">
    <source>
        <dbReference type="PROSITE" id="PS51177"/>
    </source>
</evidence>
<keyword evidence="5" id="KW-0808">Transferase</keyword>
<evidence type="ECO:0000256" key="2">
    <source>
        <dbReference type="NCBIfam" id="TIGR00187"/>
    </source>
</evidence>
<dbReference type="SUPFAM" id="SSF63380">
    <property type="entry name" value="Riboflavin synthase domain-like"/>
    <property type="match status" value="2"/>
</dbReference>
<feature type="domain" description="Lumazine-binding" evidence="4">
    <location>
        <begin position="97"/>
        <end position="194"/>
    </location>
</feature>
<evidence type="ECO:0000313" key="5">
    <source>
        <dbReference type="EMBL" id="QTX31216.1"/>
    </source>
</evidence>